<evidence type="ECO:0008006" key="3">
    <source>
        <dbReference type="Google" id="ProtNLM"/>
    </source>
</evidence>
<organism evidence="1 2">
    <name type="scientific">Bradyrhizobium cytisi</name>
    <dbReference type="NCBI Taxonomy" id="515489"/>
    <lineage>
        <taxon>Bacteria</taxon>
        <taxon>Pseudomonadati</taxon>
        <taxon>Pseudomonadota</taxon>
        <taxon>Alphaproteobacteria</taxon>
        <taxon>Hyphomicrobiales</taxon>
        <taxon>Nitrobacteraceae</taxon>
        <taxon>Bradyrhizobium</taxon>
    </lineage>
</organism>
<name>A0A5S4W3F5_9BRAD</name>
<sequence>MAQKSGALGVLQLQNTPQTMAGSLSNPATFPFPTLYRQAPGAWTKNVVFGGEDDKMEAAFISAAKDLVREGAVAITSNCGFTIKYQKAMTRALTVPVSMSSLLLLPYLIATIKGRVAVLTFDSRPLSTDLLKLAGVVSLDRVVVAGIENSETWRIMSGPENNYTIPQVARDVGAAIALMRKQHDDIEAILFECAGFPIVTQQVREQTGLPVYDAVTNAKLLMSRYNVPV</sequence>
<evidence type="ECO:0000313" key="1">
    <source>
        <dbReference type="EMBL" id="TYL72247.1"/>
    </source>
</evidence>
<dbReference type="RefSeq" id="WP_148756182.1">
    <property type="nucleotide sequence ID" value="NZ_VSSR01000087.1"/>
</dbReference>
<proteinExistence type="predicted"/>
<keyword evidence="2" id="KW-1185">Reference proteome</keyword>
<protein>
    <recommendedName>
        <fullName evidence="3">Aspartate/glutamate racemase family protein</fullName>
    </recommendedName>
</protein>
<accession>A0A5S4W3F5</accession>
<dbReference type="Proteomes" id="UP000324853">
    <property type="component" value="Unassembled WGS sequence"/>
</dbReference>
<evidence type="ECO:0000313" key="2">
    <source>
        <dbReference type="Proteomes" id="UP000324853"/>
    </source>
</evidence>
<comment type="caution">
    <text evidence="1">The sequence shown here is derived from an EMBL/GenBank/DDBJ whole genome shotgun (WGS) entry which is preliminary data.</text>
</comment>
<gene>
    <name evidence="1" type="ORF">FXB38_38780</name>
</gene>
<dbReference type="OrthoDB" id="5465390at2"/>
<dbReference type="AlphaFoldDB" id="A0A5S4W3F5"/>
<dbReference type="EMBL" id="VSSR01000087">
    <property type="protein sequence ID" value="TYL72247.1"/>
    <property type="molecule type" value="Genomic_DNA"/>
</dbReference>
<reference evidence="1 2" key="1">
    <citation type="submission" date="2019-08" db="EMBL/GenBank/DDBJ databases">
        <title>Bradyrhizobium hipponensis sp. nov., a rhizobium isolated from a Lupinus angustifolius root nodule in Tunisia.</title>
        <authorList>
            <person name="Off K."/>
            <person name="Rejili M."/>
            <person name="Mars M."/>
            <person name="Brachmann A."/>
            <person name="Marin M."/>
        </authorList>
    </citation>
    <scope>NUCLEOTIDE SEQUENCE [LARGE SCALE GENOMIC DNA]</scope>
    <source>
        <strain evidence="1 2">CTAW11</strain>
    </source>
</reference>